<dbReference type="InterPro" id="IPR040202">
    <property type="entry name" value="Brl1/Brr6"/>
</dbReference>
<sequence>MTLVPKQQENNNEVQIHNPFSNQDMKDVIKAASVHIYFQLFIKVLITLVGLFLFIVILRSISNDIEREIQKNIQSENIEREKCKKEYDDNLCARENVPPALRGSCDAWRICMNTAPSGIGRTRAAARFCAQLINELVNPLSPKAIVLMALAVAGYLIVHNA</sequence>
<dbReference type="SMART" id="SM01042">
    <property type="entry name" value="Brr6_like_C_C"/>
    <property type="match status" value="1"/>
</dbReference>
<dbReference type="OrthoDB" id="5961at2759"/>
<gene>
    <name evidence="3" type="ORF">TRFO_21556</name>
</gene>
<dbReference type="PANTHER" id="PTHR28136:SF1">
    <property type="entry name" value="NUCLEUS EXPORT PROTEIN BRL1"/>
    <property type="match status" value="1"/>
</dbReference>
<comment type="caution">
    <text evidence="3">The sequence shown here is derived from an EMBL/GenBank/DDBJ whole genome shotgun (WGS) entry which is preliminary data.</text>
</comment>
<proteinExistence type="predicted"/>
<feature type="transmembrane region" description="Helical" evidence="1">
    <location>
        <begin position="140"/>
        <end position="158"/>
    </location>
</feature>
<keyword evidence="1" id="KW-0472">Membrane</keyword>
<name>A0A1J4KII6_9EUKA</name>
<reference evidence="3" key="1">
    <citation type="submission" date="2016-10" db="EMBL/GenBank/DDBJ databases">
        <authorList>
            <person name="Benchimol M."/>
            <person name="Almeida L.G."/>
            <person name="Vasconcelos A.T."/>
            <person name="Perreira-Neves A."/>
            <person name="Rosa I.A."/>
            <person name="Tasca T."/>
            <person name="Bogo M.R."/>
            <person name="de Souza W."/>
        </authorList>
    </citation>
    <scope>NUCLEOTIDE SEQUENCE [LARGE SCALE GENOMIC DNA]</scope>
    <source>
        <strain evidence="3">K</strain>
    </source>
</reference>
<dbReference type="GO" id="GO:0055088">
    <property type="term" value="P:lipid homeostasis"/>
    <property type="evidence" value="ECO:0007669"/>
    <property type="project" value="InterPro"/>
</dbReference>
<dbReference type="Pfam" id="PF10104">
    <property type="entry name" value="Brr6_like_C_C"/>
    <property type="match status" value="1"/>
</dbReference>
<dbReference type="GeneID" id="94836749"/>
<feature type="domain" description="Brl1/Brr6" evidence="2">
    <location>
        <begin position="34"/>
        <end position="160"/>
    </location>
</feature>
<dbReference type="RefSeq" id="XP_068362646.1">
    <property type="nucleotide sequence ID" value="XM_068502045.1"/>
</dbReference>
<dbReference type="Proteomes" id="UP000179807">
    <property type="component" value="Unassembled WGS sequence"/>
</dbReference>
<dbReference type="VEuPathDB" id="TrichDB:TRFO_21556"/>
<feature type="transmembrane region" description="Helical" evidence="1">
    <location>
        <begin position="36"/>
        <end position="58"/>
    </location>
</feature>
<organism evidence="3 4">
    <name type="scientific">Tritrichomonas foetus</name>
    <dbReference type="NCBI Taxonomy" id="1144522"/>
    <lineage>
        <taxon>Eukaryota</taxon>
        <taxon>Metamonada</taxon>
        <taxon>Parabasalia</taxon>
        <taxon>Tritrichomonadida</taxon>
        <taxon>Tritrichomonadidae</taxon>
        <taxon>Tritrichomonas</taxon>
    </lineage>
</organism>
<accession>A0A1J4KII6</accession>
<keyword evidence="1" id="KW-1133">Transmembrane helix</keyword>
<dbReference type="EMBL" id="MLAK01000637">
    <property type="protein sequence ID" value="OHT09510.1"/>
    <property type="molecule type" value="Genomic_DNA"/>
</dbReference>
<evidence type="ECO:0000313" key="3">
    <source>
        <dbReference type="EMBL" id="OHT09510.1"/>
    </source>
</evidence>
<dbReference type="GO" id="GO:0031965">
    <property type="term" value="C:nuclear membrane"/>
    <property type="evidence" value="ECO:0007669"/>
    <property type="project" value="InterPro"/>
</dbReference>
<keyword evidence="4" id="KW-1185">Reference proteome</keyword>
<dbReference type="AlphaFoldDB" id="A0A1J4KII6"/>
<protein>
    <recommendedName>
        <fullName evidence="2">Brl1/Brr6 domain-containing protein</fullName>
    </recommendedName>
</protein>
<dbReference type="InterPro" id="IPR018767">
    <property type="entry name" value="Brl1/Brr6_dom"/>
</dbReference>
<evidence type="ECO:0000256" key="1">
    <source>
        <dbReference type="SAM" id="Phobius"/>
    </source>
</evidence>
<evidence type="ECO:0000259" key="2">
    <source>
        <dbReference type="SMART" id="SM01042"/>
    </source>
</evidence>
<evidence type="ECO:0000313" key="4">
    <source>
        <dbReference type="Proteomes" id="UP000179807"/>
    </source>
</evidence>
<keyword evidence="1" id="KW-0812">Transmembrane</keyword>
<dbReference type="GO" id="GO:0006998">
    <property type="term" value="P:nuclear envelope organization"/>
    <property type="evidence" value="ECO:0007669"/>
    <property type="project" value="InterPro"/>
</dbReference>
<dbReference type="PANTHER" id="PTHR28136">
    <property type="entry name" value="NUCLEUS EXPORT PROTEIN BRR6"/>
    <property type="match status" value="1"/>
</dbReference>